<dbReference type="PROSITE" id="PS50113">
    <property type="entry name" value="PAC"/>
    <property type="match status" value="1"/>
</dbReference>
<dbReference type="GO" id="GO:0009927">
    <property type="term" value="F:histidine phosphotransfer kinase activity"/>
    <property type="evidence" value="ECO:0007669"/>
    <property type="project" value="TreeGrafter"/>
</dbReference>
<evidence type="ECO:0000256" key="7">
    <source>
        <dbReference type="ARBA" id="ARBA00022777"/>
    </source>
</evidence>
<dbReference type="PRINTS" id="PR00344">
    <property type="entry name" value="BCTRLSENSOR"/>
</dbReference>
<dbReference type="CDD" id="cd16922">
    <property type="entry name" value="HATPase_EvgS-ArcB-TorS-like"/>
    <property type="match status" value="1"/>
</dbReference>
<dbReference type="Gene3D" id="3.30.450.20">
    <property type="entry name" value="PAS domain"/>
    <property type="match status" value="2"/>
</dbReference>
<evidence type="ECO:0000256" key="5">
    <source>
        <dbReference type="ARBA" id="ARBA00022679"/>
    </source>
</evidence>
<dbReference type="AlphaFoldDB" id="A0A4R5F143"/>
<evidence type="ECO:0000256" key="2">
    <source>
        <dbReference type="ARBA" id="ARBA00004370"/>
    </source>
</evidence>
<evidence type="ECO:0000256" key="8">
    <source>
        <dbReference type="ARBA" id="ARBA00022989"/>
    </source>
</evidence>
<keyword evidence="4" id="KW-0597">Phosphoprotein</keyword>
<comment type="caution">
    <text evidence="15">The sequence shown here is derived from an EMBL/GenBank/DDBJ whole genome shotgun (WGS) entry which is preliminary data.</text>
</comment>
<evidence type="ECO:0000259" key="13">
    <source>
        <dbReference type="PROSITE" id="PS50113"/>
    </source>
</evidence>
<dbReference type="Pfam" id="PF00512">
    <property type="entry name" value="HisKA"/>
    <property type="match status" value="1"/>
</dbReference>
<dbReference type="Gene3D" id="3.30.565.10">
    <property type="entry name" value="Histidine kinase-like ATPase, C-terminal domain"/>
    <property type="match status" value="1"/>
</dbReference>
<dbReference type="InterPro" id="IPR036890">
    <property type="entry name" value="HATPase_C_sf"/>
</dbReference>
<feature type="domain" description="Histidine kinase" evidence="12">
    <location>
        <begin position="598"/>
        <end position="839"/>
    </location>
</feature>
<dbReference type="Pfam" id="PF12860">
    <property type="entry name" value="PAS_7"/>
    <property type="match status" value="1"/>
</dbReference>
<dbReference type="InterPro" id="IPR006189">
    <property type="entry name" value="CHASE_dom"/>
</dbReference>
<dbReference type="Pfam" id="PF03924">
    <property type="entry name" value="CHASE"/>
    <property type="match status" value="1"/>
</dbReference>
<dbReference type="GO" id="GO:0005886">
    <property type="term" value="C:plasma membrane"/>
    <property type="evidence" value="ECO:0007669"/>
    <property type="project" value="TreeGrafter"/>
</dbReference>
<evidence type="ECO:0000256" key="3">
    <source>
        <dbReference type="ARBA" id="ARBA00012438"/>
    </source>
</evidence>
<dbReference type="OrthoDB" id="9801651at2"/>
<dbReference type="PROSITE" id="PS50839">
    <property type="entry name" value="CHASE"/>
    <property type="match status" value="1"/>
</dbReference>
<evidence type="ECO:0000256" key="4">
    <source>
        <dbReference type="ARBA" id="ARBA00022553"/>
    </source>
</evidence>
<evidence type="ECO:0000259" key="12">
    <source>
        <dbReference type="PROSITE" id="PS50109"/>
    </source>
</evidence>
<dbReference type="Pfam" id="PF02518">
    <property type="entry name" value="HATPase_c"/>
    <property type="match status" value="1"/>
</dbReference>
<dbReference type="Proteomes" id="UP000294662">
    <property type="component" value="Unassembled WGS sequence"/>
</dbReference>
<dbReference type="InterPro" id="IPR003594">
    <property type="entry name" value="HATPase_dom"/>
</dbReference>
<dbReference type="RefSeq" id="WP_132826860.1">
    <property type="nucleotide sequence ID" value="NZ_SMFP01000001.1"/>
</dbReference>
<protein>
    <recommendedName>
        <fullName evidence="3">histidine kinase</fullName>
        <ecNumber evidence="3">2.7.13.3</ecNumber>
    </recommendedName>
</protein>
<dbReference type="SMART" id="SM00388">
    <property type="entry name" value="HisKA"/>
    <property type="match status" value="1"/>
</dbReference>
<dbReference type="SMART" id="SM00387">
    <property type="entry name" value="HATPase_c"/>
    <property type="match status" value="1"/>
</dbReference>
<keyword evidence="9" id="KW-0902">Two-component regulatory system</keyword>
<gene>
    <name evidence="15" type="ORF">E1B25_01245</name>
</gene>
<evidence type="ECO:0000256" key="10">
    <source>
        <dbReference type="ARBA" id="ARBA00023136"/>
    </source>
</evidence>
<dbReference type="InterPro" id="IPR036097">
    <property type="entry name" value="HisK_dim/P_sf"/>
</dbReference>
<feature type="transmembrane region" description="Helical" evidence="11">
    <location>
        <begin position="287"/>
        <end position="309"/>
    </location>
</feature>
<dbReference type="InterPro" id="IPR004358">
    <property type="entry name" value="Sig_transdc_His_kin-like_C"/>
</dbReference>
<keyword evidence="7" id="KW-0418">Kinase</keyword>
<evidence type="ECO:0000256" key="6">
    <source>
        <dbReference type="ARBA" id="ARBA00022692"/>
    </source>
</evidence>
<evidence type="ECO:0000259" key="14">
    <source>
        <dbReference type="PROSITE" id="PS50839"/>
    </source>
</evidence>
<keyword evidence="16" id="KW-1185">Reference proteome</keyword>
<comment type="subcellular location">
    <subcellularLocation>
        <location evidence="2">Membrane</location>
    </subcellularLocation>
</comment>
<dbReference type="EC" id="2.7.13.3" evidence="3"/>
<dbReference type="InterPro" id="IPR035965">
    <property type="entry name" value="PAS-like_dom_sf"/>
</dbReference>
<dbReference type="FunFam" id="3.30.565.10:FF:000010">
    <property type="entry name" value="Sensor histidine kinase RcsC"/>
    <property type="match status" value="1"/>
</dbReference>
<dbReference type="InterPro" id="IPR042240">
    <property type="entry name" value="CHASE_sf"/>
</dbReference>
<dbReference type="PANTHER" id="PTHR43047:SF72">
    <property type="entry name" value="OSMOSENSING HISTIDINE PROTEIN KINASE SLN1"/>
    <property type="match status" value="1"/>
</dbReference>
<dbReference type="Gene3D" id="1.10.287.130">
    <property type="match status" value="1"/>
</dbReference>
<evidence type="ECO:0000256" key="9">
    <source>
        <dbReference type="ARBA" id="ARBA00023012"/>
    </source>
</evidence>
<dbReference type="PANTHER" id="PTHR43047">
    <property type="entry name" value="TWO-COMPONENT HISTIDINE PROTEIN KINASE"/>
    <property type="match status" value="1"/>
</dbReference>
<dbReference type="SUPFAM" id="SSF47384">
    <property type="entry name" value="Homodimeric domain of signal transducing histidine kinase"/>
    <property type="match status" value="1"/>
</dbReference>
<feature type="transmembrane region" description="Helical" evidence="11">
    <location>
        <begin position="30"/>
        <end position="47"/>
    </location>
</feature>
<dbReference type="SMART" id="SM01079">
    <property type="entry name" value="CHASE"/>
    <property type="match status" value="1"/>
</dbReference>
<evidence type="ECO:0000313" key="15">
    <source>
        <dbReference type="EMBL" id="TDE40870.1"/>
    </source>
</evidence>
<evidence type="ECO:0000256" key="11">
    <source>
        <dbReference type="SAM" id="Phobius"/>
    </source>
</evidence>
<dbReference type="EMBL" id="SMFP01000001">
    <property type="protein sequence ID" value="TDE40870.1"/>
    <property type="molecule type" value="Genomic_DNA"/>
</dbReference>
<reference evidence="15 16" key="1">
    <citation type="submission" date="2019-03" db="EMBL/GenBank/DDBJ databases">
        <authorList>
            <person name="Zhang S."/>
        </authorList>
    </citation>
    <scope>NUCLEOTIDE SEQUENCE [LARGE SCALE GENOMIC DNA]</scope>
    <source>
        <strain evidence="15 16">S4J41</strain>
    </source>
</reference>
<dbReference type="InterPro" id="IPR000014">
    <property type="entry name" value="PAS"/>
</dbReference>
<comment type="catalytic activity">
    <reaction evidence="1">
        <text>ATP + protein L-histidine = ADP + protein N-phospho-L-histidine.</text>
        <dbReference type="EC" id="2.7.13.3"/>
    </reaction>
</comment>
<accession>A0A4R5F143</accession>
<dbReference type="SUPFAM" id="SSF55785">
    <property type="entry name" value="PYP-like sensor domain (PAS domain)"/>
    <property type="match status" value="2"/>
</dbReference>
<dbReference type="InterPro" id="IPR000700">
    <property type="entry name" value="PAS-assoc_C"/>
</dbReference>
<feature type="domain" description="PAC" evidence="13">
    <location>
        <begin position="535"/>
        <end position="587"/>
    </location>
</feature>
<dbReference type="Gene3D" id="3.30.450.350">
    <property type="entry name" value="CHASE domain"/>
    <property type="match status" value="1"/>
</dbReference>
<dbReference type="InterPro" id="IPR005467">
    <property type="entry name" value="His_kinase_dom"/>
</dbReference>
<dbReference type="PROSITE" id="PS50109">
    <property type="entry name" value="HIS_KIN"/>
    <property type="match status" value="1"/>
</dbReference>
<keyword evidence="5" id="KW-0808">Transferase</keyword>
<keyword evidence="8 11" id="KW-1133">Transmembrane helix</keyword>
<name>A0A4R5F143_9RHOB</name>
<organism evidence="15 16">
    <name type="scientific">Antarcticimicrobium sediminis</name>
    <dbReference type="NCBI Taxonomy" id="2546227"/>
    <lineage>
        <taxon>Bacteria</taxon>
        <taxon>Pseudomonadati</taxon>
        <taxon>Pseudomonadota</taxon>
        <taxon>Alphaproteobacteria</taxon>
        <taxon>Rhodobacterales</taxon>
        <taxon>Paracoccaceae</taxon>
        <taxon>Antarcticimicrobium</taxon>
    </lineage>
</organism>
<dbReference type="InterPro" id="IPR003661">
    <property type="entry name" value="HisK_dim/P_dom"/>
</dbReference>
<dbReference type="CDD" id="cd00082">
    <property type="entry name" value="HisKA"/>
    <property type="match status" value="1"/>
</dbReference>
<feature type="domain" description="CHASE" evidence="14">
    <location>
        <begin position="127"/>
        <end position="218"/>
    </location>
</feature>
<keyword evidence="6 11" id="KW-0812">Transmembrane</keyword>
<sequence length="847" mass="94286">MSAMFRAWFWPVGGQTFWVGDVRNLKTTNIFYGLATCVALALFFFWLESSRYKNFVDTERHEAKLFAEDLSENLEHALFDFELRARGLTTAIELSGDIGQDRFSHLAERFKELNSSIMNLALVDHGIIKLVHPLEENRDLVGYNLRNDEKQWPAVAHVYQTGQVTMQGPVLLLQGKRGMLVRTPVMAYGASASQSGITKIVTVAVDADAILQDILKLNSEPNELPKRYNELSKGYQVALTTTQTGGDIVGDNGVFENDPLIVYVSMPGTELKLAVAPNAGWTTGYRVAWLTNLGLLFVVFTAVYVTYVLRRQRAEHNKVQLQLNTAIKTLPDGFVLYDSEDRLVVCNEKYKEIYKKSADALVPGTRHEDLLRAGLKVEQYAEAIGRENEWLAQRLASHKAAESTIEQKLTDGRWLRIFERKTPDGGRVGIWVDITESKRHQSELEASNASLRHALAQRDIAEKRFSNVAMLSKDWVWEADKDLRFTFFSNSIQKKTAEFLIGKTRREAYKDFPEVLESTDFKRLEEKEQAREPFRDAIYQAIGATKDDKWIRTSGDPIFDETGAFSGYRGVSSDISDVYNAMREAEAANAAKTEFLNVMSHELRTPLTVILGFNALLAKPEILPSVKALDAGIKDGSMTTENVGQQVDLIKQDIAKYAKKMEISGKHLLNLINDILDLARIDAGKLQIDLGDVALEPVIASVADQLSETARQKSLDLRVEVGAEVAVADELRLRQILINLVGNALKFTERGHVSIRTESRGDTVAILVEDSGRGIPKEKWDSIFGKFDQVDPSSTREKGGTGLGLSITRQLIELQGGAVSVESEVGVGSTFTFTLPAATSDAAKHAS</sequence>
<dbReference type="GO" id="GO:0000155">
    <property type="term" value="F:phosphorelay sensor kinase activity"/>
    <property type="evidence" value="ECO:0007669"/>
    <property type="project" value="InterPro"/>
</dbReference>
<evidence type="ECO:0000313" key="16">
    <source>
        <dbReference type="Proteomes" id="UP000294662"/>
    </source>
</evidence>
<dbReference type="SUPFAM" id="SSF55874">
    <property type="entry name" value="ATPase domain of HSP90 chaperone/DNA topoisomerase II/histidine kinase"/>
    <property type="match status" value="1"/>
</dbReference>
<proteinExistence type="predicted"/>
<keyword evidence="10 11" id="KW-0472">Membrane</keyword>
<evidence type="ECO:0000256" key="1">
    <source>
        <dbReference type="ARBA" id="ARBA00000085"/>
    </source>
</evidence>
<dbReference type="CDD" id="cd00130">
    <property type="entry name" value="PAS"/>
    <property type="match status" value="1"/>
</dbReference>